<sequence>MESTLQRGFSSFWNFLRTLKDPESQVDSSGDDEASASSDDESRLWQENIKQISDGLYKLYEPGDARSANLDVFFFHALEFEGAHVQDAHIASWRSSSRSKEIWPQKWLSQDFPNSRIISISYDSCTRNTDEGGTMDLYRITENLLQEIVWARKEHGSYRPMIFVGHGFGGIVMKQLCVDAYNRQEAGGKDVSMLLDSIRGFFFYSTPHRGVKGLKHPGKKDGPLLRWMYEVNGHGQLARLHETFCELKELYRWLIFALAGLDSLQSALGRPGLRLPETSSRYGDSYVTVSSSHSDVCSPSNKFSAEYLHLRTFIQDVLTRVEREQLTLPEVVVGFDGPVTEVLGEHLRTHAFVGICGMGGVGKTTLAKLIFLRACRKFEFTCFVEEIQLLEGSKSDMKRKIWKKMHRRGVPVRQADRDYADDWYPVEGRSLLLIFDQVEDYQHMELL</sequence>
<comment type="caution">
    <text evidence="9">The sequence shown here is derived from an EMBL/GenBank/DDBJ whole genome shotgun (WGS) entry which is preliminary data.</text>
</comment>
<evidence type="ECO:0000256" key="6">
    <source>
        <dbReference type="ARBA" id="ARBA00023136"/>
    </source>
</evidence>
<keyword evidence="4" id="KW-0256">Endoplasmic reticulum</keyword>
<evidence type="ECO:0000259" key="8">
    <source>
        <dbReference type="Pfam" id="PF00931"/>
    </source>
</evidence>
<accession>A0ABD3HNE5</accession>
<dbReference type="PRINTS" id="PR00364">
    <property type="entry name" value="DISEASERSIST"/>
</dbReference>
<evidence type="ECO:0000256" key="3">
    <source>
        <dbReference type="ARBA" id="ARBA00004370"/>
    </source>
</evidence>
<dbReference type="SUPFAM" id="SSF52540">
    <property type="entry name" value="P-loop containing nucleoside triphosphate hydrolases"/>
    <property type="match status" value="1"/>
</dbReference>
<dbReference type="EMBL" id="JBJQOH010000003">
    <property type="protein sequence ID" value="KAL3690889.1"/>
    <property type="molecule type" value="Genomic_DNA"/>
</dbReference>
<protein>
    <recommendedName>
        <fullName evidence="8">NB-ARC domain-containing protein</fullName>
    </recommendedName>
</protein>
<dbReference type="GO" id="GO:0016020">
    <property type="term" value="C:membrane"/>
    <property type="evidence" value="ECO:0007669"/>
    <property type="project" value="UniProtKB-SubCell"/>
</dbReference>
<dbReference type="Pfam" id="PF00931">
    <property type="entry name" value="NB-ARC"/>
    <property type="match status" value="1"/>
</dbReference>
<dbReference type="InterPro" id="IPR052374">
    <property type="entry name" value="SERAC1"/>
</dbReference>
<dbReference type="GO" id="GO:0005783">
    <property type="term" value="C:endoplasmic reticulum"/>
    <property type="evidence" value="ECO:0007669"/>
    <property type="project" value="UniProtKB-SubCell"/>
</dbReference>
<evidence type="ECO:0000256" key="1">
    <source>
        <dbReference type="ARBA" id="ARBA00004173"/>
    </source>
</evidence>
<dbReference type="Proteomes" id="UP001633002">
    <property type="component" value="Unassembled WGS sequence"/>
</dbReference>
<keyword evidence="5" id="KW-0496">Mitochondrion</keyword>
<dbReference type="SUPFAM" id="SSF53474">
    <property type="entry name" value="alpha/beta-Hydrolases"/>
    <property type="match status" value="1"/>
</dbReference>
<evidence type="ECO:0000256" key="4">
    <source>
        <dbReference type="ARBA" id="ARBA00022824"/>
    </source>
</evidence>
<dbReference type="GO" id="GO:0005739">
    <property type="term" value="C:mitochondrion"/>
    <property type="evidence" value="ECO:0007669"/>
    <property type="project" value="UniProtKB-SubCell"/>
</dbReference>
<reference evidence="9 10" key="1">
    <citation type="submission" date="2024-09" db="EMBL/GenBank/DDBJ databases">
        <title>Chromosome-scale assembly of Riccia sorocarpa.</title>
        <authorList>
            <person name="Paukszto L."/>
        </authorList>
    </citation>
    <scope>NUCLEOTIDE SEQUENCE [LARGE SCALE GENOMIC DNA]</scope>
    <source>
        <strain evidence="9">LP-2024</strain>
        <tissue evidence="9">Aerial parts of the thallus</tissue>
    </source>
</reference>
<evidence type="ECO:0000313" key="9">
    <source>
        <dbReference type="EMBL" id="KAL3690889.1"/>
    </source>
</evidence>
<keyword evidence="10" id="KW-1185">Reference proteome</keyword>
<dbReference type="PANTHER" id="PTHR48182:SF2">
    <property type="entry name" value="PROTEIN SERAC1"/>
    <property type="match status" value="1"/>
</dbReference>
<dbReference type="Gene3D" id="3.40.50.1820">
    <property type="entry name" value="alpha/beta hydrolase"/>
    <property type="match status" value="1"/>
</dbReference>
<evidence type="ECO:0000256" key="2">
    <source>
        <dbReference type="ARBA" id="ARBA00004240"/>
    </source>
</evidence>
<feature type="region of interest" description="Disordered" evidence="7">
    <location>
        <begin position="22"/>
        <end position="42"/>
    </location>
</feature>
<dbReference type="InterPro" id="IPR027417">
    <property type="entry name" value="P-loop_NTPase"/>
</dbReference>
<dbReference type="InterPro" id="IPR029058">
    <property type="entry name" value="AB_hydrolase_fold"/>
</dbReference>
<evidence type="ECO:0000256" key="5">
    <source>
        <dbReference type="ARBA" id="ARBA00023128"/>
    </source>
</evidence>
<keyword evidence="6" id="KW-0472">Membrane</keyword>
<proteinExistence type="predicted"/>
<comment type="subcellular location">
    <subcellularLocation>
        <location evidence="2">Endoplasmic reticulum</location>
    </subcellularLocation>
    <subcellularLocation>
        <location evidence="3">Membrane</location>
    </subcellularLocation>
    <subcellularLocation>
        <location evidence="1">Mitochondrion</location>
    </subcellularLocation>
</comment>
<feature type="domain" description="NB-ARC" evidence="8">
    <location>
        <begin position="349"/>
        <end position="443"/>
    </location>
</feature>
<evidence type="ECO:0000313" key="10">
    <source>
        <dbReference type="Proteomes" id="UP001633002"/>
    </source>
</evidence>
<gene>
    <name evidence="9" type="ORF">R1sor_004540</name>
</gene>
<dbReference type="AlphaFoldDB" id="A0ABD3HNE5"/>
<dbReference type="InterPro" id="IPR002182">
    <property type="entry name" value="NB-ARC"/>
</dbReference>
<dbReference type="Gene3D" id="3.40.50.300">
    <property type="entry name" value="P-loop containing nucleotide triphosphate hydrolases"/>
    <property type="match status" value="1"/>
</dbReference>
<name>A0ABD3HNE5_9MARC</name>
<organism evidence="9 10">
    <name type="scientific">Riccia sorocarpa</name>
    <dbReference type="NCBI Taxonomy" id="122646"/>
    <lineage>
        <taxon>Eukaryota</taxon>
        <taxon>Viridiplantae</taxon>
        <taxon>Streptophyta</taxon>
        <taxon>Embryophyta</taxon>
        <taxon>Marchantiophyta</taxon>
        <taxon>Marchantiopsida</taxon>
        <taxon>Marchantiidae</taxon>
        <taxon>Marchantiales</taxon>
        <taxon>Ricciaceae</taxon>
        <taxon>Riccia</taxon>
    </lineage>
</organism>
<evidence type="ECO:0000256" key="7">
    <source>
        <dbReference type="SAM" id="MobiDB-lite"/>
    </source>
</evidence>
<dbReference type="PANTHER" id="PTHR48182">
    <property type="entry name" value="PROTEIN SERAC1"/>
    <property type="match status" value="1"/>
</dbReference>